<dbReference type="STRING" id="1798542.A3F54_02275"/>
<protein>
    <recommendedName>
        <fullName evidence="3">DUF4430 domain-containing protein</fullName>
    </recommendedName>
</protein>
<reference evidence="1 2" key="1">
    <citation type="journal article" date="2016" name="Nat. Commun.">
        <title>Thousands of microbial genomes shed light on interconnected biogeochemical processes in an aquifer system.</title>
        <authorList>
            <person name="Anantharaman K."/>
            <person name="Brown C.T."/>
            <person name="Hug L.A."/>
            <person name="Sharon I."/>
            <person name="Castelle C.J."/>
            <person name="Probst A.J."/>
            <person name="Thomas B.C."/>
            <person name="Singh A."/>
            <person name="Wilkins M.J."/>
            <person name="Karaoz U."/>
            <person name="Brodie E.L."/>
            <person name="Williams K.H."/>
            <person name="Hubbard S.S."/>
            <person name="Banfield J.F."/>
        </authorList>
    </citation>
    <scope>NUCLEOTIDE SEQUENCE [LARGE SCALE GENOMIC DNA]</scope>
</reference>
<evidence type="ECO:0000313" key="2">
    <source>
        <dbReference type="Proteomes" id="UP000176952"/>
    </source>
</evidence>
<dbReference type="EMBL" id="MHKD01000032">
    <property type="protein sequence ID" value="OGY82354.1"/>
    <property type="molecule type" value="Genomic_DNA"/>
</dbReference>
<dbReference type="AlphaFoldDB" id="A0A1G2AZL0"/>
<organism evidence="1 2">
    <name type="scientific">Candidatus Kerfeldbacteria bacterium RIFCSPHIGHO2_12_FULL_48_17</name>
    <dbReference type="NCBI Taxonomy" id="1798542"/>
    <lineage>
        <taxon>Bacteria</taxon>
        <taxon>Candidatus Kerfeldiibacteriota</taxon>
    </lineage>
</organism>
<sequence length="171" mass="19196">MKRRDFLLQTGAALTTATVANMIGGAYQCPAEQETCGFFLRDALAIEGLVPLLQKKYEDADDDLKIKCGWWAAGFETSENKLPEAMYFWVNGKEENNKNIGEYEVKAGDIVEIENSLSGKIDFTFVVRTSCLDEPQPPPTTYSPAVTEEKIRARKAREILTPQTLPAWEIR</sequence>
<accession>A0A1G2AZL0</accession>
<comment type="caution">
    <text evidence="1">The sequence shown here is derived from an EMBL/GenBank/DDBJ whole genome shotgun (WGS) entry which is preliminary data.</text>
</comment>
<name>A0A1G2AZL0_9BACT</name>
<evidence type="ECO:0000313" key="1">
    <source>
        <dbReference type="EMBL" id="OGY82354.1"/>
    </source>
</evidence>
<gene>
    <name evidence="1" type="ORF">A3F54_02275</name>
</gene>
<dbReference type="Proteomes" id="UP000176952">
    <property type="component" value="Unassembled WGS sequence"/>
</dbReference>
<proteinExistence type="predicted"/>
<evidence type="ECO:0008006" key="3">
    <source>
        <dbReference type="Google" id="ProtNLM"/>
    </source>
</evidence>